<evidence type="ECO:0000313" key="4">
    <source>
        <dbReference type="Proteomes" id="UP000010847"/>
    </source>
</evidence>
<dbReference type="GO" id="GO:0009253">
    <property type="term" value="P:peptidoglycan catabolic process"/>
    <property type="evidence" value="ECO:0007669"/>
    <property type="project" value="InterPro"/>
</dbReference>
<evidence type="ECO:0000313" key="3">
    <source>
        <dbReference type="EMBL" id="AHF07125.1"/>
    </source>
</evidence>
<sequence>MKRRFIILHFRKSSLPLLLFGILLLIGGVMYTFNMTVTPNSKDKIIVIDPGHGGQDPGAQYQGVKEKDINLDIALHLRETLMARGYNVILTREVDKDFYLPNFVLGRIAKRVELNQRVQMASLNNADLFISIHSNSYPGISYGMETFYYVKSSSGKALADRIQKELKQIQPDNKRNSKSGDYYLLNQTRMPAVLVEVGFLSNAKERKLLQTTSYQEKIAEAMANGIEGYFQEYPHEIHPPLLCTRDSVQQLKNCPYH</sequence>
<proteinExistence type="predicted"/>
<reference evidence="3 4" key="1">
    <citation type="submission" date="2013-12" db="EMBL/GenBank/DDBJ databases">
        <authorList>
            <consortium name="DOE Joint Genome Institute"/>
            <person name="Smidt H."/>
            <person name="Huntemann M."/>
            <person name="Han J."/>
            <person name="Chen A."/>
            <person name="Kyrpides N."/>
            <person name="Mavromatis K."/>
            <person name="Markowitz V."/>
            <person name="Palaniappan K."/>
            <person name="Ivanova N."/>
            <person name="Schaumberg A."/>
            <person name="Pati A."/>
            <person name="Liolios K."/>
            <person name="Nordberg H.P."/>
            <person name="Cantor M.N."/>
            <person name="Hua S.X."/>
            <person name="Woyke T."/>
        </authorList>
    </citation>
    <scope>NUCLEOTIDE SEQUENCE [LARGE SCALE GENOMIC DNA]</scope>
    <source>
        <strain evidence="4">DSM 15288</strain>
    </source>
</reference>
<dbReference type="PANTHER" id="PTHR30404:SF0">
    <property type="entry name" value="N-ACETYLMURAMOYL-L-ALANINE AMIDASE AMIC"/>
    <property type="match status" value="1"/>
</dbReference>
<dbReference type="Gene3D" id="3.40.630.40">
    <property type="entry name" value="Zn-dependent exopeptidases"/>
    <property type="match status" value="1"/>
</dbReference>
<dbReference type="EMBL" id="CP007032">
    <property type="protein sequence ID" value="AHF07125.1"/>
    <property type="molecule type" value="Genomic_DNA"/>
</dbReference>
<dbReference type="PANTHER" id="PTHR30404">
    <property type="entry name" value="N-ACETYLMURAMOYL-L-ALANINE AMIDASE"/>
    <property type="match status" value="1"/>
</dbReference>
<dbReference type="CDD" id="cd02696">
    <property type="entry name" value="MurNAc-LAA"/>
    <property type="match status" value="1"/>
</dbReference>
<dbReference type="eggNOG" id="COG0860">
    <property type="taxonomic scope" value="Bacteria"/>
</dbReference>
<dbReference type="KEGG" id="dmt:DESME_08585"/>
<dbReference type="RefSeq" id="WP_006717271.1">
    <property type="nucleotide sequence ID" value="NZ_CP007032.1"/>
</dbReference>
<evidence type="ECO:0000256" key="1">
    <source>
        <dbReference type="ARBA" id="ARBA00022801"/>
    </source>
</evidence>
<keyword evidence="1" id="KW-0378">Hydrolase</keyword>
<dbReference type="GO" id="GO:0030288">
    <property type="term" value="C:outer membrane-bounded periplasmic space"/>
    <property type="evidence" value="ECO:0007669"/>
    <property type="project" value="TreeGrafter"/>
</dbReference>
<dbReference type="Pfam" id="PF01520">
    <property type="entry name" value="Amidase_3"/>
    <property type="match status" value="1"/>
</dbReference>
<protein>
    <submittedName>
        <fullName evidence="3">N-acetylmuramoyl-L-alanine amidase</fullName>
    </submittedName>
</protein>
<dbReference type="InterPro" id="IPR002508">
    <property type="entry name" value="MurNAc-LAA_cat"/>
</dbReference>
<accession>W0E8D4</accession>
<dbReference type="SMART" id="SM00646">
    <property type="entry name" value="Ami_3"/>
    <property type="match status" value="1"/>
</dbReference>
<dbReference type="STRING" id="871968.DESME_08585"/>
<dbReference type="InterPro" id="IPR050695">
    <property type="entry name" value="N-acetylmuramoyl_amidase_3"/>
</dbReference>
<dbReference type="OrthoDB" id="9772024at2"/>
<evidence type="ECO:0000259" key="2">
    <source>
        <dbReference type="SMART" id="SM00646"/>
    </source>
</evidence>
<dbReference type="AlphaFoldDB" id="W0E8D4"/>
<feature type="domain" description="MurNAc-LAA" evidence="2">
    <location>
        <begin position="118"/>
        <end position="227"/>
    </location>
</feature>
<dbReference type="SUPFAM" id="SSF53187">
    <property type="entry name" value="Zn-dependent exopeptidases"/>
    <property type="match status" value="1"/>
</dbReference>
<gene>
    <name evidence="3" type="ORF">DESME_08585</name>
</gene>
<dbReference type="Proteomes" id="UP000010847">
    <property type="component" value="Chromosome"/>
</dbReference>
<organism evidence="3 4">
    <name type="scientific">Desulfitobacterium metallireducens DSM 15288</name>
    <dbReference type="NCBI Taxonomy" id="871968"/>
    <lineage>
        <taxon>Bacteria</taxon>
        <taxon>Bacillati</taxon>
        <taxon>Bacillota</taxon>
        <taxon>Clostridia</taxon>
        <taxon>Eubacteriales</taxon>
        <taxon>Desulfitobacteriaceae</taxon>
        <taxon>Desulfitobacterium</taxon>
    </lineage>
</organism>
<dbReference type="GO" id="GO:0008745">
    <property type="term" value="F:N-acetylmuramoyl-L-alanine amidase activity"/>
    <property type="evidence" value="ECO:0007669"/>
    <property type="project" value="InterPro"/>
</dbReference>
<dbReference type="HOGENOM" id="CLU_014322_7_1_9"/>
<name>W0E8D4_9FIRM</name>
<keyword evidence="4" id="KW-1185">Reference proteome</keyword>